<dbReference type="InterPro" id="IPR043502">
    <property type="entry name" value="DNA/RNA_pol_sf"/>
</dbReference>
<dbReference type="EMBL" id="FZNR01000031">
    <property type="protein sequence ID" value="SNS96992.1"/>
    <property type="molecule type" value="Genomic_DNA"/>
</dbReference>
<dbReference type="Pfam" id="PF08388">
    <property type="entry name" value="GIIM"/>
    <property type="match status" value="1"/>
</dbReference>
<dbReference type="AlphaFoldDB" id="A0A239IUC8"/>
<dbReference type="PANTHER" id="PTHR34047:SF10">
    <property type="entry name" value="GROUP II INTRON-ASSOCIATED OPEN READING FRAME"/>
    <property type="match status" value="1"/>
</dbReference>
<proteinExistence type="predicted"/>
<accession>A0A239IUC8</accession>
<feature type="region of interest" description="Disordered" evidence="1">
    <location>
        <begin position="581"/>
        <end position="601"/>
    </location>
</feature>
<dbReference type="RefSeq" id="WP_239138936.1">
    <property type="nucleotide sequence ID" value="NZ_BOMU01000144.1"/>
</dbReference>
<evidence type="ECO:0000313" key="3">
    <source>
        <dbReference type="EMBL" id="SNS96992.1"/>
    </source>
</evidence>
<organism evidence="3 4">
    <name type="scientific">Actinoplanes regularis</name>
    <dbReference type="NCBI Taxonomy" id="52697"/>
    <lineage>
        <taxon>Bacteria</taxon>
        <taxon>Bacillati</taxon>
        <taxon>Actinomycetota</taxon>
        <taxon>Actinomycetes</taxon>
        <taxon>Micromonosporales</taxon>
        <taxon>Micromonosporaceae</taxon>
        <taxon>Actinoplanes</taxon>
    </lineage>
</organism>
<dbReference type="GO" id="GO:0003964">
    <property type="term" value="F:RNA-directed DNA polymerase activity"/>
    <property type="evidence" value="ECO:0007669"/>
    <property type="project" value="UniProtKB-KW"/>
</dbReference>
<dbReference type="Proteomes" id="UP000198415">
    <property type="component" value="Unassembled WGS sequence"/>
</dbReference>
<keyword evidence="4" id="KW-1185">Reference proteome</keyword>
<dbReference type="PROSITE" id="PS50878">
    <property type="entry name" value="RT_POL"/>
    <property type="match status" value="1"/>
</dbReference>
<feature type="domain" description="Reverse transcriptase" evidence="2">
    <location>
        <begin position="111"/>
        <end position="350"/>
    </location>
</feature>
<name>A0A239IUC8_9ACTN</name>
<dbReference type="InterPro" id="IPR051083">
    <property type="entry name" value="GrpII_Intron_Splice-Mob/Def"/>
</dbReference>
<evidence type="ECO:0000313" key="4">
    <source>
        <dbReference type="Proteomes" id="UP000198415"/>
    </source>
</evidence>
<reference evidence="3 4" key="1">
    <citation type="submission" date="2017-06" db="EMBL/GenBank/DDBJ databases">
        <authorList>
            <person name="Kim H.J."/>
            <person name="Triplett B.A."/>
        </authorList>
    </citation>
    <scope>NUCLEOTIDE SEQUENCE [LARGE SCALE GENOMIC DNA]</scope>
    <source>
        <strain evidence="3 4">DSM 43151</strain>
    </source>
</reference>
<protein>
    <submittedName>
        <fullName evidence="3">RNA-directed DNA polymerase</fullName>
    </submittedName>
</protein>
<dbReference type="InterPro" id="IPR025960">
    <property type="entry name" value="RVT_N"/>
</dbReference>
<dbReference type="SUPFAM" id="SSF56672">
    <property type="entry name" value="DNA/RNA polymerases"/>
    <property type="match status" value="1"/>
</dbReference>
<evidence type="ECO:0000256" key="1">
    <source>
        <dbReference type="SAM" id="MobiDB-lite"/>
    </source>
</evidence>
<sequence length="601" mass="68336">MMTTRLEPKDKLDTVAASAVVVNGPEDVLDWHAIDWRACEGHVRRLRQRIFTASQAQDHKRVRNLQKLMLRSRSNTLLAVRRVTEVNAGRLTAGVDGRIVLDGQDKAALADVIQRRQQPWQARPVKRVSIPKADGRRRPLGIPVIVDRVLQARVTAALEPEWEARFEPRSYGFRPGRSCLDAIQAIFSTVKGRNPVRRWVLDADLKAAFDRIDHSHLLGQLGGFPAREQVADWLTAGVVEQGRFTPTEEGTPQGGVVSPLLLNVALHGMEHAAGVRYRTVGSDGAASVPGSPVLIRYADDFVVLCRTRNEAMQVRARLAAWLTPRGLAFNEDKTRVVDLDEGYDFLGFNVRRYRGLLLIKPSKTAVRRIRERLRTEVRAPRGSNAAAVIARLNPIIRGWAAYYRTVVSSEIFTMLDQYLWKLVYKWARHSHPNKPTSWVVARYFGMFNRSRQNKWVFGDRDSGAYLQKFAWTRIVRHQLVPGTASLDDAALADYWNTRRRRPRMQPPVDRTTQQLLDSQQGRCHYCGEFLLHSDRPPQTPREWEQWYGGLRKAVDHNAISLRQDGSPHDPRLRLLHTHCHRRATGKTAGQNTARQRPTGLA</sequence>
<keyword evidence="3" id="KW-0548">Nucleotidyltransferase</keyword>
<evidence type="ECO:0000259" key="2">
    <source>
        <dbReference type="PROSITE" id="PS50878"/>
    </source>
</evidence>
<dbReference type="Pfam" id="PF00078">
    <property type="entry name" value="RVT_1"/>
    <property type="match status" value="1"/>
</dbReference>
<gene>
    <name evidence="3" type="ORF">SAMN06264365_1314</name>
</gene>
<dbReference type="InterPro" id="IPR000477">
    <property type="entry name" value="RT_dom"/>
</dbReference>
<keyword evidence="3" id="KW-0808">Transferase</keyword>
<dbReference type="InterPro" id="IPR013597">
    <property type="entry name" value="Mat_intron_G2"/>
</dbReference>
<dbReference type="Pfam" id="PF13655">
    <property type="entry name" value="RVT_N"/>
    <property type="match status" value="1"/>
</dbReference>
<dbReference type="NCBIfam" id="TIGR04416">
    <property type="entry name" value="group_II_RT_mat"/>
    <property type="match status" value="1"/>
</dbReference>
<dbReference type="PANTHER" id="PTHR34047">
    <property type="entry name" value="NUCLEAR INTRON MATURASE 1, MITOCHONDRIAL-RELATED"/>
    <property type="match status" value="1"/>
</dbReference>
<keyword evidence="3" id="KW-0695">RNA-directed DNA polymerase</keyword>
<dbReference type="InterPro" id="IPR030931">
    <property type="entry name" value="Group_II_RT_mat"/>
</dbReference>
<dbReference type="CDD" id="cd01651">
    <property type="entry name" value="RT_G2_intron"/>
    <property type="match status" value="1"/>
</dbReference>